<accession>A0ABT2DM98</accession>
<reference evidence="1 2" key="1">
    <citation type="submission" date="2022-08" db="EMBL/GenBank/DDBJ databases">
        <title>Lysinibacillus sequencing.</title>
        <authorList>
            <person name="Dunlap C."/>
        </authorList>
    </citation>
    <scope>NUCLEOTIDE SEQUENCE [LARGE SCALE GENOMIC DNA]</scope>
    <source>
        <strain evidence="1 2">PB211</strain>
    </source>
</reference>
<sequence length="52" mass="5689">MLSPGGIIFAVKVSTCNPMLAKYLTEQYGDADGELAAALEILKDDRNQKKIF</sequence>
<keyword evidence="2" id="KW-1185">Reference proteome</keyword>
<protein>
    <submittedName>
        <fullName evidence="1">Manganese catalase family protein</fullName>
    </submittedName>
</protein>
<proteinExistence type="predicted"/>
<evidence type="ECO:0000313" key="1">
    <source>
        <dbReference type="EMBL" id="MCS1396015.1"/>
    </source>
</evidence>
<dbReference type="Pfam" id="PF05067">
    <property type="entry name" value="Mn_catalase"/>
    <property type="match status" value="1"/>
</dbReference>
<dbReference type="EMBL" id="JANTOO010000010">
    <property type="protein sequence ID" value="MCS1396015.1"/>
    <property type="molecule type" value="Genomic_DNA"/>
</dbReference>
<name>A0ABT2DM98_9BACI</name>
<dbReference type="InterPro" id="IPR009078">
    <property type="entry name" value="Ferritin-like_SF"/>
</dbReference>
<comment type="caution">
    <text evidence="1">The sequence shown here is derived from an EMBL/GenBank/DDBJ whole genome shotgun (WGS) entry which is preliminary data.</text>
</comment>
<organism evidence="1 2">
    <name type="scientific">Lysinibacillus pinottii</name>
    <dbReference type="NCBI Taxonomy" id="2973932"/>
    <lineage>
        <taxon>Bacteria</taxon>
        <taxon>Bacillati</taxon>
        <taxon>Bacillota</taxon>
        <taxon>Bacilli</taxon>
        <taxon>Bacillales</taxon>
        <taxon>Bacillaceae</taxon>
        <taxon>Lysinibacillus</taxon>
    </lineage>
</organism>
<dbReference type="Proteomes" id="UP001525021">
    <property type="component" value="Unassembled WGS sequence"/>
</dbReference>
<dbReference type="SUPFAM" id="SSF47240">
    <property type="entry name" value="Ferritin-like"/>
    <property type="match status" value="1"/>
</dbReference>
<gene>
    <name evidence="1" type="ORF">NXZ79_08190</name>
</gene>
<dbReference type="InterPro" id="IPR007760">
    <property type="entry name" value="Mn_catalase"/>
</dbReference>
<evidence type="ECO:0000313" key="2">
    <source>
        <dbReference type="Proteomes" id="UP001525021"/>
    </source>
</evidence>